<dbReference type="EMBL" id="CP071795">
    <property type="protein sequence ID" value="QTD36314.1"/>
    <property type="molecule type" value="Genomic_DNA"/>
</dbReference>
<dbReference type="RefSeq" id="WP_207970504.1">
    <property type="nucleotide sequence ID" value="NZ_CP071795.1"/>
</dbReference>
<evidence type="ECO:0000313" key="2">
    <source>
        <dbReference type="Proteomes" id="UP000663935"/>
    </source>
</evidence>
<dbReference type="Proteomes" id="UP000663935">
    <property type="component" value="Chromosome"/>
</dbReference>
<gene>
    <name evidence="1" type="ORF">JL193_09060</name>
</gene>
<evidence type="ECO:0000313" key="1">
    <source>
        <dbReference type="EMBL" id="QTD36314.1"/>
    </source>
</evidence>
<sequence length="168" mass="20137">MDNLIKIDNRIYGIDKLSQINDKIINWNFEEIKGIGFCRKHDSYAHIEFRIFEYQKEDFYDFIKWEVSSELLPDYEKSYGIEILNNYCSFLKNYITGLKGINTQLVFEITNAGFHPTDRWWKVVGYAFIQGFISCFDNELFEKNKKKSEDYFKKINEIKDMVKQLNSV</sequence>
<keyword evidence="2" id="KW-1185">Reference proteome</keyword>
<reference evidence="1 2" key="1">
    <citation type="submission" date="2021-03" db="EMBL/GenBank/DDBJ databases">
        <title>Complete genome of Polaribacter_sp.G4M1.</title>
        <authorList>
            <person name="Jeong S.W."/>
            <person name="Bae J.W."/>
        </authorList>
    </citation>
    <scope>NUCLEOTIDE SEQUENCE [LARGE SCALE GENOMIC DNA]</scope>
    <source>
        <strain evidence="1 2">G4M1</strain>
    </source>
</reference>
<proteinExistence type="predicted"/>
<organism evidence="1 2">
    <name type="scientific">Polaribacter batillariae</name>
    <dbReference type="NCBI Taxonomy" id="2808900"/>
    <lineage>
        <taxon>Bacteria</taxon>
        <taxon>Pseudomonadati</taxon>
        <taxon>Bacteroidota</taxon>
        <taxon>Flavobacteriia</taxon>
        <taxon>Flavobacteriales</taxon>
        <taxon>Flavobacteriaceae</taxon>
    </lineage>
</organism>
<accession>A0ABX7STZ0</accession>
<protein>
    <submittedName>
        <fullName evidence="1">Uncharacterized protein</fullName>
    </submittedName>
</protein>
<name>A0ABX7STZ0_9FLAO</name>